<organism evidence="2 3">
    <name type="scientific">Autumnicola edwardsiae</name>
    <dbReference type="NCBI Taxonomy" id="3075594"/>
    <lineage>
        <taxon>Bacteria</taxon>
        <taxon>Pseudomonadati</taxon>
        <taxon>Bacteroidota</taxon>
        <taxon>Flavobacteriia</taxon>
        <taxon>Flavobacteriales</taxon>
        <taxon>Flavobacteriaceae</taxon>
        <taxon>Autumnicola</taxon>
    </lineage>
</organism>
<name>A0ABU3CYV6_9FLAO</name>
<comment type="caution">
    <text evidence="2">The sequence shown here is derived from an EMBL/GenBank/DDBJ whole genome shotgun (WGS) entry which is preliminary data.</text>
</comment>
<keyword evidence="3" id="KW-1185">Reference proteome</keyword>
<dbReference type="EMBL" id="JAVRHP010000130">
    <property type="protein sequence ID" value="MDT0651560.1"/>
    <property type="molecule type" value="Genomic_DNA"/>
</dbReference>
<feature type="region of interest" description="Disordered" evidence="1">
    <location>
        <begin position="172"/>
        <end position="203"/>
    </location>
</feature>
<evidence type="ECO:0000256" key="1">
    <source>
        <dbReference type="SAM" id="MobiDB-lite"/>
    </source>
</evidence>
<dbReference type="RefSeq" id="WP_311485662.1">
    <property type="nucleotide sequence ID" value="NZ_JAVRHP010000130.1"/>
</dbReference>
<evidence type="ECO:0000313" key="2">
    <source>
        <dbReference type="EMBL" id="MDT0651560.1"/>
    </source>
</evidence>
<accession>A0ABU3CYV6</accession>
<dbReference type="Proteomes" id="UP001248819">
    <property type="component" value="Unassembled WGS sequence"/>
</dbReference>
<proteinExistence type="predicted"/>
<evidence type="ECO:0000313" key="3">
    <source>
        <dbReference type="Proteomes" id="UP001248819"/>
    </source>
</evidence>
<protein>
    <submittedName>
        <fullName evidence="2">Uncharacterized protein</fullName>
    </submittedName>
</protein>
<sequence length="313" mass="36163">MSNLRIKLKYKSFEIELEGDQETVKNEFHDIKQNGLGNIVNGVDMSENYYIEANEEKDTKKLPSVETVDFEEKDALPALREIVLKQLPSSETEWILIYAFYSTSYATKSFNLNDIISMYESTKRLTASHRSNLSNNIKSLFRKGYLAAQNEDDYLVSEDGVNHAREILNRTHSITSRSNSSKKKPNVKIPAEKKRNKKSTSKKADSLEVIDDLNLRPQGEESIFDFFQKYEVKSLADKIILTITYLQDVLQIEKISINHIYTALYILKERIPASFKQVVINVKNRKKFIKYDTLDDIQLTTIGSNRVRIDITK</sequence>
<reference evidence="2 3" key="1">
    <citation type="submission" date="2023-09" db="EMBL/GenBank/DDBJ databases">
        <authorList>
            <person name="Rey-Velasco X."/>
        </authorList>
    </citation>
    <scope>NUCLEOTIDE SEQUENCE [LARGE SCALE GENOMIC DNA]</scope>
    <source>
        <strain evidence="2 3">F297</strain>
    </source>
</reference>
<gene>
    <name evidence="2" type="ORF">RM529_15500</name>
</gene>